<dbReference type="PANTHER" id="PTHR24148">
    <property type="entry name" value="ANKYRIN REPEAT DOMAIN-CONTAINING PROTEIN 39 HOMOLOG-RELATED"/>
    <property type="match status" value="1"/>
</dbReference>
<keyword evidence="3" id="KW-1185">Reference proteome</keyword>
<dbReference type="InterPro" id="IPR052895">
    <property type="entry name" value="HetReg/Transcr_Mod"/>
</dbReference>
<reference evidence="2" key="1">
    <citation type="submission" date="2021-12" db="EMBL/GenBank/DDBJ databases">
        <authorList>
            <person name="Zaccaron A."/>
            <person name="Stergiopoulos I."/>
        </authorList>
    </citation>
    <scope>NUCLEOTIDE SEQUENCE</scope>
    <source>
        <strain evidence="2">Race5_Kim</strain>
    </source>
</reference>
<protein>
    <recommendedName>
        <fullName evidence="1">Heterokaryon incompatibility domain-containing protein</fullName>
    </recommendedName>
</protein>
<dbReference type="OrthoDB" id="3650304at2759"/>
<dbReference type="RefSeq" id="XP_047768506.1">
    <property type="nucleotide sequence ID" value="XM_047912979.1"/>
</dbReference>
<dbReference type="InterPro" id="IPR010730">
    <property type="entry name" value="HET"/>
</dbReference>
<dbReference type="Pfam" id="PF06985">
    <property type="entry name" value="HET"/>
    <property type="match status" value="1"/>
</dbReference>
<feature type="domain" description="Heterokaryon incompatibility" evidence="1">
    <location>
        <begin position="46"/>
        <end position="201"/>
    </location>
</feature>
<proteinExistence type="predicted"/>
<dbReference type="Proteomes" id="UP000756132">
    <property type="component" value="Chromosome 12"/>
</dbReference>
<evidence type="ECO:0000313" key="2">
    <source>
        <dbReference type="EMBL" id="UJO24140.1"/>
    </source>
</evidence>
<sequence>MSGVAFEHGPLPQNTIHVRLVQIIQYDNQGLHLSMTVWPAQDAPPYRAVSYTWGSPEEPLSQVRINGKLFAVRKNCHYTLWHVQLHYPKCYLWIDSICINQGDVSGKSAQTAKMWSIFNDAKEVLIRIGPHVDSSERLLQLDWMPESIRSLKHHLTVWVHDPPNSWAPDFLAGASCSTTQMVDLLKRYVTFSRRGYWKRTW</sequence>
<evidence type="ECO:0000259" key="1">
    <source>
        <dbReference type="Pfam" id="PF06985"/>
    </source>
</evidence>
<accession>A0A9Q8PKK5</accession>
<dbReference type="AlphaFoldDB" id="A0A9Q8PKK5"/>
<evidence type="ECO:0000313" key="3">
    <source>
        <dbReference type="Proteomes" id="UP000756132"/>
    </source>
</evidence>
<dbReference type="KEGG" id="ffu:CLAFUR5_13831"/>
<dbReference type="EMBL" id="CP090174">
    <property type="protein sequence ID" value="UJO24140.1"/>
    <property type="molecule type" value="Genomic_DNA"/>
</dbReference>
<name>A0A9Q8PKK5_PASFU</name>
<reference evidence="2" key="2">
    <citation type="journal article" date="2022" name="Microb. Genom.">
        <title>A chromosome-scale genome assembly of the tomato pathogen Cladosporium fulvum reveals a compartmentalized genome architecture and the presence of a dispensable chromosome.</title>
        <authorList>
            <person name="Zaccaron A.Z."/>
            <person name="Chen L.H."/>
            <person name="Samaras A."/>
            <person name="Stergiopoulos I."/>
        </authorList>
    </citation>
    <scope>NUCLEOTIDE SEQUENCE</scope>
    <source>
        <strain evidence="2">Race5_Kim</strain>
    </source>
</reference>
<gene>
    <name evidence="2" type="ORF">CLAFUR5_13831</name>
</gene>
<organism evidence="2 3">
    <name type="scientific">Passalora fulva</name>
    <name type="common">Tomato leaf mold</name>
    <name type="synonym">Cladosporium fulvum</name>
    <dbReference type="NCBI Taxonomy" id="5499"/>
    <lineage>
        <taxon>Eukaryota</taxon>
        <taxon>Fungi</taxon>
        <taxon>Dikarya</taxon>
        <taxon>Ascomycota</taxon>
        <taxon>Pezizomycotina</taxon>
        <taxon>Dothideomycetes</taxon>
        <taxon>Dothideomycetidae</taxon>
        <taxon>Mycosphaerellales</taxon>
        <taxon>Mycosphaerellaceae</taxon>
        <taxon>Fulvia</taxon>
    </lineage>
</organism>
<dbReference type="PANTHER" id="PTHR24148:SF73">
    <property type="entry name" value="HET DOMAIN PROTEIN (AFU_ORTHOLOGUE AFUA_8G01020)"/>
    <property type="match status" value="1"/>
</dbReference>
<dbReference type="GeneID" id="71993709"/>